<dbReference type="AlphaFoldDB" id="L8E8C7"/>
<accession>L8E8C7</accession>
<protein>
    <submittedName>
        <fullName evidence="1">Alternative protein FAM46A</fullName>
    </submittedName>
</protein>
<dbReference type="ChiTaRS" id="FAM46A">
    <property type="organism name" value="human"/>
</dbReference>
<reference evidence="1" key="1">
    <citation type="journal article" date="2013" name="PLoS ONE">
        <title>Direct detection of alternative open reading frames translation products in human significantly expands the proteome.</title>
        <authorList>
            <person name="Vanderperre B."/>
            <person name="Lucier J.-F."/>
            <person name="Motard J."/>
            <person name="Tremblay G."/>
            <person name="Vanderperre S."/>
            <person name="Wisztorski M."/>
            <person name="Salzet M."/>
            <person name="Boisvert F.-M."/>
            <person name="Roucou X."/>
        </authorList>
    </citation>
    <scope>NUCLEOTIDE SEQUENCE</scope>
</reference>
<sequence>MPFLKVYLICSKSSCLKNSYTKMDISFPEMGSSICSLWYWMD</sequence>
<proteinExistence type="predicted"/>
<name>L8E8C7_HUMAN</name>
<gene>
    <name evidence="1" type="primary">FAM46A</name>
</gene>
<evidence type="ECO:0000313" key="1">
    <source>
        <dbReference type="EMBL" id="CCQ43560.1"/>
    </source>
</evidence>
<dbReference type="EMBL" id="HF584063">
    <property type="protein sequence ID" value="CCQ43560.1"/>
    <property type="molecule type" value="Genomic_DNA"/>
</dbReference>
<organism evidence="1">
    <name type="scientific">Homo sapiens</name>
    <name type="common">Human</name>
    <dbReference type="NCBI Taxonomy" id="9606"/>
    <lineage>
        <taxon>Eukaryota</taxon>
        <taxon>Metazoa</taxon>
        <taxon>Chordata</taxon>
        <taxon>Craniata</taxon>
        <taxon>Vertebrata</taxon>
        <taxon>Euteleostomi</taxon>
        <taxon>Mammalia</taxon>
        <taxon>Eutheria</taxon>
        <taxon>Euarchontoglires</taxon>
        <taxon>Primates</taxon>
        <taxon>Haplorrhini</taxon>
        <taxon>Catarrhini</taxon>
        <taxon>Hominidae</taxon>
        <taxon>Homo</taxon>
    </lineage>
</organism>